<accession>A0A0G0N910</accession>
<feature type="domain" description="Nudix hydrolase" evidence="2">
    <location>
        <begin position="1"/>
        <end position="137"/>
    </location>
</feature>
<dbReference type="GO" id="GO:0006167">
    <property type="term" value="P:AMP biosynthetic process"/>
    <property type="evidence" value="ECO:0007669"/>
    <property type="project" value="TreeGrafter"/>
</dbReference>
<proteinExistence type="predicted"/>
<dbReference type="InterPro" id="IPR015797">
    <property type="entry name" value="NUDIX_hydrolase-like_dom_sf"/>
</dbReference>
<dbReference type="InterPro" id="IPR000086">
    <property type="entry name" value="NUDIX_hydrolase_dom"/>
</dbReference>
<dbReference type="PANTHER" id="PTHR21340:SF0">
    <property type="entry name" value="BIS(5'-NUCLEOSYL)-TETRAPHOSPHATASE [ASYMMETRICAL]"/>
    <property type="match status" value="1"/>
</dbReference>
<evidence type="ECO:0000259" key="2">
    <source>
        <dbReference type="PROSITE" id="PS51462"/>
    </source>
</evidence>
<keyword evidence="1" id="KW-0378">Hydrolase</keyword>
<dbReference type="AlphaFoldDB" id="A0A0G0N910"/>
<dbReference type="PROSITE" id="PS00893">
    <property type="entry name" value="NUDIX_BOX"/>
    <property type="match status" value="1"/>
</dbReference>
<dbReference type="Pfam" id="PF00293">
    <property type="entry name" value="NUDIX"/>
    <property type="match status" value="1"/>
</dbReference>
<organism evidence="3 4">
    <name type="scientific">Candidatus Wolfebacteria bacterium GW2011_GWC2_39_22</name>
    <dbReference type="NCBI Taxonomy" id="1619013"/>
    <lineage>
        <taxon>Bacteria</taxon>
        <taxon>Candidatus Wolfeibacteriota</taxon>
    </lineage>
</organism>
<evidence type="ECO:0000313" key="4">
    <source>
        <dbReference type="Proteomes" id="UP000034665"/>
    </source>
</evidence>
<evidence type="ECO:0000313" key="3">
    <source>
        <dbReference type="EMBL" id="KKR12639.1"/>
    </source>
</evidence>
<comment type="caution">
    <text evidence="3">The sequence shown here is derived from an EMBL/GenBank/DDBJ whole genome shotgun (WGS) entry which is preliminary data.</text>
</comment>
<dbReference type="InterPro" id="IPR051325">
    <property type="entry name" value="Nudix_hydrolase_domain"/>
</dbReference>
<dbReference type="GO" id="GO:0004081">
    <property type="term" value="F:bis(5'-nucleosyl)-tetraphosphatase (asymmetrical) activity"/>
    <property type="evidence" value="ECO:0007669"/>
    <property type="project" value="TreeGrafter"/>
</dbReference>
<dbReference type="GO" id="GO:0006754">
    <property type="term" value="P:ATP biosynthetic process"/>
    <property type="evidence" value="ECO:0007669"/>
    <property type="project" value="TreeGrafter"/>
</dbReference>
<reference evidence="3 4" key="1">
    <citation type="journal article" date="2015" name="Nature">
        <title>rRNA introns, odd ribosomes, and small enigmatic genomes across a large radiation of phyla.</title>
        <authorList>
            <person name="Brown C.T."/>
            <person name="Hug L.A."/>
            <person name="Thomas B.C."/>
            <person name="Sharon I."/>
            <person name="Castelle C.J."/>
            <person name="Singh A."/>
            <person name="Wilkins M.J."/>
            <person name="Williams K.H."/>
            <person name="Banfield J.F."/>
        </authorList>
    </citation>
    <scope>NUCLEOTIDE SEQUENCE [LARGE SCALE GENOMIC DNA]</scope>
</reference>
<dbReference type="EMBL" id="LBWR01000001">
    <property type="protein sequence ID" value="KKR12639.1"/>
    <property type="molecule type" value="Genomic_DNA"/>
</dbReference>
<dbReference type="InterPro" id="IPR020084">
    <property type="entry name" value="NUDIX_hydrolase_CS"/>
</dbReference>
<dbReference type="Gene3D" id="3.90.79.10">
    <property type="entry name" value="Nucleoside Triphosphate Pyrophosphohydrolase"/>
    <property type="match status" value="1"/>
</dbReference>
<dbReference type="STRING" id="1619013.UT41_C0001G0183"/>
<sequence length="142" mass="16346">MNGAIVIFYRYRNGRQEFLLVQNAETGNIGFVGGAQEGEESLTETAQREIKEELGLRPNEYTITSTDTTHEFIFGENKPERDGERGFYQVFLSDGGLLNNIPYTEELKNIMWKSREDVLKVLSFDDLKDVFSKVIERIKDIL</sequence>
<gene>
    <name evidence="3" type="ORF">UT41_C0001G0183</name>
</gene>
<dbReference type="Proteomes" id="UP000034665">
    <property type="component" value="Unassembled WGS sequence"/>
</dbReference>
<protein>
    <submittedName>
        <fullName evidence="3">ADP-ribose pyrophosphatase</fullName>
    </submittedName>
</protein>
<evidence type="ECO:0000256" key="1">
    <source>
        <dbReference type="ARBA" id="ARBA00022801"/>
    </source>
</evidence>
<dbReference type="PANTHER" id="PTHR21340">
    <property type="entry name" value="DIADENOSINE 5,5-P1,P4-TETRAPHOSPHATE PYROPHOSPHOHYDROLASE MUTT"/>
    <property type="match status" value="1"/>
</dbReference>
<dbReference type="SUPFAM" id="SSF55811">
    <property type="entry name" value="Nudix"/>
    <property type="match status" value="1"/>
</dbReference>
<name>A0A0G0N910_9BACT</name>
<dbReference type="PROSITE" id="PS51462">
    <property type="entry name" value="NUDIX"/>
    <property type="match status" value="1"/>
</dbReference>